<protein>
    <submittedName>
        <fullName evidence="9">Peptidyl-dipeptidase Dcp</fullName>
    </submittedName>
</protein>
<evidence type="ECO:0000256" key="1">
    <source>
        <dbReference type="ARBA" id="ARBA00006040"/>
    </source>
</evidence>
<dbReference type="GeneID" id="303304912"/>
<keyword evidence="2 7" id="KW-0645">Protease</keyword>
<dbReference type="InterPro" id="IPR024079">
    <property type="entry name" value="MetalloPept_cat_dom_sf"/>
</dbReference>
<dbReference type="EMBL" id="BMKX01000006">
    <property type="protein sequence ID" value="GGJ65558.1"/>
    <property type="molecule type" value="Genomic_DNA"/>
</dbReference>
<dbReference type="Pfam" id="PF01432">
    <property type="entry name" value="Peptidase_M3"/>
    <property type="match status" value="1"/>
</dbReference>
<dbReference type="Proteomes" id="UP000606115">
    <property type="component" value="Unassembled WGS sequence"/>
</dbReference>
<dbReference type="InterPro" id="IPR001567">
    <property type="entry name" value="Pept_M3A_M3B_dom"/>
</dbReference>
<keyword evidence="6 7" id="KW-0482">Metalloprotease</keyword>
<name>A0ABQ2DSF7_9MICC</name>
<keyword evidence="5 7" id="KW-0862">Zinc</keyword>
<dbReference type="SUPFAM" id="SSF55486">
    <property type="entry name" value="Metalloproteases ('zincins'), catalytic domain"/>
    <property type="match status" value="1"/>
</dbReference>
<keyword evidence="10" id="KW-1185">Reference proteome</keyword>
<dbReference type="InterPro" id="IPR024077">
    <property type="entry name" value="Neurolysin/TOP_dom2"/>
</dbReference>
<dbReference type="RefSeq" id="WP_188686075.1">
    <property type="nucleotide sequence ID" value="NZ_BMKX01000006.1"/>
</dbReference>
<dbReference type="InterPro" id="IPR045090">
    <property type="entry name" value="Pept_M3A_M3B"/>
</dbReference>
<dbReference type="PANTHER" id="PTHR43660:SF1">
    <property type="entry name" value="DIPEPTIDYL CARBOXYPEPTIDASE"/>
    <property type="match status" value="1"/>
</dbReference>
<sequence>MPNPLLKPSELPYQWPDFAHITADDYLQAARTGAQEHLAQIATIVADATPATFANTFLALERSGQLLRRTLMAYFSVLSAHGTDQLREIQSELSGILTAQSDEIRLNPELYARLREVDLSKLAGEDARLASETLKTFELAGARLDAGAKKKLKALNAQLSELSTQFSTKALENQNAHAVLFTDEAQLEGLDEARIASARAAAETAGHNTGYLLPLVSPTGQPVLASLTRSASRRKVFEASLSRGSSENSTLPLAAQMAALRADRAALLGFANHAETVLADATAPSTEAVATRLKELTEAAVRNAHAEADTLRELAGGELNAWDWSYYSNQVLRERFAVDSAALRPYFELDSVLHDGVFATAQTLYGLSFTERFDLPTYHPAVRVWEVFDADGSAMGLYSGDFLARETKKGGAWMTSMRDSAADLDERPIVTNTLNIAAPGEGQPILLTLDETNTLFHEFGHALHGLLSNGEYATLSGTSVPRDFVEFPSQVNEMWVLHPDVVGGYAKHYETGQTLPEETIEKIRAAELWGQGFATTEYLAASVLDWAWHTIEPGTSIEDPESFERETLTNFGFTPGLIPPRYRTAYFQHIFANGYSAGYYSYIWSEVLDADTVQWFEENGGLMRENGMRFRQELLSRGNTRDPLESYEMFRGRSARVEPLLRRRGLVNAE</sequence>
<dbReference type="PANTHER" id="PTHR43660">
    <property type="entry name" value="DIPEPTIDYL CARBOXYPEPTIDASE"/>
    <property type="match status" value="1"/>
</dbReference>
<evidence type="ECO:0000313" key="10">
    <source>
        <dbReference type="Proteomes" id="UP000606115"/>
    </source>
</evidence>
<evidence type="ECO:0000256" key="2">
    <source>
        <dbReference type="ARBA" id="ARBA00022670"/>
    </source>
</evidence>
<evidence type="ECO:0000256" key="3">
    <source>
        <dbReference type="ARBA" id="ARBA00022723"/>
    </source>
</evidence>
<gene>
    <name evidence="9" type="primary">dcp</name>
    <name evidence="9" type="ORF">GCM10007173_25610</name>
</gene>
<comment type="caution">
    <text evidence="9">The sequence shown here is derived from an EMBL/GenBank/DDBJ whole genome shotgun (WGS) entry which is preliminary data.</text>
</comment>
<keyword evidence="4 7" id="KW-0378">Hydrolase</keyword>
<dbReference type="Gene3D" id="3.40.390.10">
    <property type="entry name" value="Collagenase (Catalytic Domain)"/>
    <property type="match status" value="1"/>
</dbReference>
<comment type="cofactor">
    <cofactor evidence="7">
        <name>Zn(2+)</name>
        <dbReference type="ChEBI" id="CHEBI:29105"/>
    </cofactor>
    <text evidence="7">Binds 1 zinc ion.</text>
</comment>
<dbReference type="CDD" id="cd06456">
    <property type="entry name" value="M3A_DCP"/>
    <property type="match status" value="1"/>
</dbReference>
<evidence type="ECO:0000256" key="6">
    <source>
        <dbReference type="ARBA" id="ARBA00023049"/>
    </source>
</evidence>
<evidence type="ECO:0000256" key="7">
    <source>
        <dbReference type="RuleBase" id="RU003435"/>
    </source>
</evidence>
<comment type="similarity">
    <text evidence="1 7">Belongs to the peptidase M3 family.</text>
</comment>
<dbReference type="Gene3D" id="1.10.1370.10">
    <property type="entry name" value="Neurolysin, domain 3"/>
    <property type="match status" value="1"/>
</dbReference>
<reference evidence="10" key="1">
    <citation type="journal article" date="2019" name="Int. J. Syst. Evol. Microbiol.">
        <title>The Global Catalogue of Microorganisms (GCM) 10K type strain sequencing project: providing services to taxonomists for standard genome sequencing and annotation.</title>
        <authorList>
            <consortium name="The Broad Institute Genomics Platform"/>
            <consortium name="The Broad Institute Genome Sequencing Center for Infectious Disease"/>
            <person name="Wu L."/>
            <person name="Ma J."/>
        </authorList>
    </citation>
    <scope>NUCLEOTIDE SEQUENCE [LARGE SCALE GENOMIC DNA]</scope>
    <source>
        <strain evidence="10">CGMCC 1.3685</strain>
    </source>
</reference>
<feature type="domain" description="Peptidase M3A/M3B catalytic" evidence="8">
    <location>
        <begin position="224"/>
        <end position="665"/>
    </location>
</feature>
<organism evidence="9 10">
    <name type="scientific">Glutamicibacter ardleyensis</name>
    <dbReference type="NCBI Taxonomy" id="225894"/>
    <lineage>
        <taxon>Bacteria</taxon>
        <taxon>Bacillati</taxon>
        <taxon>Actinomycetota</taxon>
        <taxon>Actinomycetes</taxon>
        <taxon>Micrococcales</taxon>
        <taxon>Micrococcaceae</taxon>
        <taxon>Glutamicibacter</taxon>
    </lineage>
</organism>
<accession>A0ABQ2DSF7</accession>
<dbReference type="InterPro" id="IPR034005">
    <property type="entry name" value="M3A_DCP"/>
</dbReference>
<evidence type="ECO:0000256" key="4">
    <source>
        <dbReference type="ARBA" id="ARBA00022801"/>
    </source>
</evidence>
<proteinExistence type="inferred from homology"/>
<evidence type="ECO:0000259" key="8">
    <source>
        <dbReference type="Pfam" id="PF01432"/>
    </source>
</evidence>
<keyword evidence="3 7" id="KW-0479">Metal-binding</keyword>
<evidence type="ECO:0000256" key="5">
    <source>
        <dbReference type="ARBA" id="ARBA00022833"/>
    </source>
</evidence>
<evidence type="ECO:0000313" key="9">
    <source>
        <dbReference type="EMBL" id="GGJ65558.1"/>
    </source>
</evidence>